<geneLocation type="plasmid" evidence="1 2">
    <name>p2</name>
</geneLocation>
<dbReference type="Gene3D" id="3.40.50.720">
    <property type="entry name" value="NAD(P)-binding Rossmann-like Domain"/>
    <property type="match status" value="1"/>
</dbReference>
<accession>A0A060PGV0</accession>
<dbReference type="AlphaFoldDB" id="A0A060PGV0"/>
<name>A0A060PGV0_9BURK</name>
<organism evidence="1 2">
    <name type="scientific">Caballeronia insecticola</name>
    <dbReference type="NCBI Taxonomy" id="758793"/>
    <lineage>
        <taxon>Bacteria</taxon>
        <taxon>Pseudomonadati</taxon>
        <taxon>Pseudomonadota</taxon>
        <taxon>Betaproteobacteria</taxon>
        <taxon>Burkholderiales</taxon>
        <taxon>Burkholderiaceae</taxon>
        <taxon>Caballeronia</taxon>
    </lineage>
</organism>
<dbReference type="EMBL" id="AP013062">
    <property type="protein sequence ID" value="BAO94012.1"/>
    <property type="molecule type" value="Genomic_DNA"/>
</dbReference>
<reference evidence="1 2" key="1">
    <citation type="journal article" date="2013" name="Genome Announc.">
        <title>Complete Genome Sequence of Burkholderia sp. Strain RPE64, Bacterial Symbiont of the Bean Bug Riptortus pedestris.</title>
        <authorList>
            <person name="Shibata T.F."/>
            <person name="Maeda T."/>
            <person name="Nikoh N."/>
            <person name="Yamaguchi K."/>
            <person name="Oshima K."/>
            <person name="Hattori M."/>
            <person name="Nishiyama T."/>
            <person name="Hasebe M."/>
            <person name="Fukatsu T."/>
            <person name="Kikuchi Y."/>
            <person name="Shigenobu S."/>
        </authorList>
    </citation>
    <scope>NUCLEOTIDE SEQUENCE [LARGE SCALE GENOMIC DNA]</scope>
    <source>
        <plasmid evidence="1 2">p2</plasmid>
    </source>
</reference>
<keyword evidence="2" id="KW-1185">Reference proteome</keyword>
<dbReference type="KEGG" id="buo:BRPE64_ECDS01300"/>
<dbReference type="Proteomes" id="UP000013966">
    <property type="component" value="Plasmid p2"/>
</dbReference>
<dbReference type="Gene3D" id="3.30.360.10">
    <property type="entry name" value="Dihydrodipicolinate Reductase, domain 2"/>
    <property type="match status" value="1"/>
</dbReference>
<dbReference type="RefSeq" id="WP_408608274.1">
    <property type="nucleotide sequence ID" value="NC_021295.1"/>
</dbReference>
<keyword evidence="1" id="KW-0614">Plasmid</keyword>
<reference evidence="1 2" key="2">
    <citation type="journal article" date="2018" name="Int. J. Syst. Evol. Microbiol.">
        <title>Burkholderia insecticola sp. nov., a gut symbiotic bacterium of the bean bug Riptortus pedestris.</title>
        <authorList>
            <person name="Takeshita K."/>
            <person name="Tamaki H."/>
            <person name="Ohbayashi T."/>
            <person name="Meng X.-Y."/>
            <person name="Sone T."/>
            <person name="Mitani Y."/>
            <person name="Peeters C."/>
            <person name="Kikuchi Y."/>
            <person name="Vandamme P."/>
        </authorList>
    </citation>
    <scope>NUCLEOTIDE SEQUENCE [LARGE SCALE GENOMIC DNA]</scope>
    <source>
        <strain evidence="1">RPE64</strain>
        <plasmid evidence="1 2">p2</plasmid>
    </source>
</reference>
<sequence>MYVSPPHEADLLTHLNPQALNDTNDMRLSVFDNLDDGQVLLSAVFDNLGKGASGAAVQNPMLAREKWADDLSQAGLLLKFQSLLSLFEWGCSP</sequence>
<proteinExistence type="predicted"/>
<evidence type="ECO:0000313" key="1">
    <source>
        <dbReference type="EMBL" id="BAO94012.1"/>
    </source>
</evidence>
<protein>
    <submittedName>
        <fullName evidence="1">N-acetyl-gamma-glutamyl-phosphate reductase</fullName>
    </submittedName>
</protein>
<evidence type="ECO:0000313" key="2">
    <source>
        <dbReference type="Proteomes" id="UP000013966"/>
    </source>
</evidence>
<dbReference type="HOGENOM" id="CLU_2394118_0_0_4"/>
<gene>
    <name evidence="1" type="ORF">BRPE64_ECDS01300</name>
</gene>